<evidence type="ECO:0000256" key="2">
    <source>
        <dbReference type="ARBA" id="ARBA00004463"/>
    </source>
</evidence>
<evidence type="ECO:0000256" key="10">
    <source>
        <dbReference type="PROSITE-ProRule" id="PRU00176"/>
    </source>
</evidence>
<keyword evidence="4" id="KW-0677">Repeat</keyword>
<feature type="domain" description="RRM" evidence="11">
    <location>
        <begin position="233"/>
        <end position="305"/>
    </location>
</feature>
<evidence type="ECO:0000259" key="11">
    <source>
        <dbReference type="PROSITE" id="PS50102"/>
    </source>
</evidence>
<dbReference type="AlphaFoldDB" id="A0AAE0E2Z2"/>
<name>A0AAE0E2Z2_9ROSI</name>
<dbReference type="GO" id="GO:0003729">
    <property type="term" value="F:mRNA binding"/>
    <property type="evidence" value="ECO:0007669"/>
    <property type="project" value="InterPro"/>
</dbReference>
<dbReference type="GO" id="GO:0006397">
    <property type="term" value="P:mRNA processing"/>
    <property type="evidence" value="ECO:0007669"/>
    <property type="project" value="UniProtKB-KW"/>
</dbReference>
<keyword evidence="3" id="KW-0507">mRNA processing</keyword>
<feature type="domain" description="RRM" evidence="11">
    <location>
        <begin position="23"/>
        <end position="103"/>
    </location>
</feature>
<dbReference type="InterPro" id="IPR012677">
    <property type="entry name" value="Nucleotide-bd_a/b_plait_sf"/>
</dbReference>
<dbReference type="CDD" id="cd12344">
    <property type="entry name" value="RRM1_SECp43_like"/>
    <property type="match status" value="1"/>
</dbReference>
<organism evidence="12 13">
    <name type="scientific">Dipteronia sinensis</name>
    <dbReference type="NCBI Taxonomy" id="43782"/>
    <lineage>
        <taxon>Eukaryota</taxon>
        <taxon>Viridiplantae</taxon>
        <taxon>Streptophyta</taxon>
        <taxon>Embryophyta</taxon>
        <taxon>Tracheophyta</taxon>
        <taxon>Spermatophyta</taxon>
        <taxon>Magnoliopsida</taxon>
        <taxon>eudicotyledons</taxon>
        <taxon>Gunneridae</taxon>
        <taxon>Pentapetalae</taxon>
        <taxon>rosids</taxon>
        <taxon>malvids</taxon>
        <taxon>Sapindales</taxon>
        <taxon>Sapindaceae</taxon>
        <taxon>Hippocastanoideae</taxon>
        <taxon>Acereae</taxon>
        <taxon>Dipteronia</taxon>
    </lineage>
</organism>
<evidence type="ECO:0000256" key="6">
    <source>
        <dbReference type="ARBA" id="ARBA00023242"/>
    </source>
</evidence>
<dbReference type="PROSITE" id="PS50102">
    <property type="entry name" value="RRM"/>
    <property type="match status" value="3"/>
</dbReference>
<dbReference type="PANTHER" id="PTHR47640:SF10">
    <property type="entry name" value="TRNA SELENOCYSTEINE 1-ASSOCIATED PROTEIN 1-RELATED"/>
    <property type="match status" value="1"/>
</dbReference>
<dbReference type="CDD" id="cd12345">
    <property type="entry name" value="RRM2_SECp43_like"/>
    <property type="match status" value="1"/>
</dbReference>
<evidence type="ECO:0000256" key="1">
    <source>
        <dbReference type="ARBA" id="ARBA00004123"/>
    </source>
</evidence>
<comment type="similarity">
    <text evidence="8">Belongs to the polyadenylate-binding RBP47 family.</text>
</comment>
<evidence type="ECO:0000256" key="7">
    <source>
        <dbReference type="ARBA" id="ARBA00057395"/>
    </source>
</evidence>
<evidence type="ECO:0000256" key="9">
    <source>
        <dbReference type="ARBA" id="ARBA00063471"/>
    </source>
</evidence>
<gene>
    <name evidence="12" type="ORF">Dsin_019347</name>
</gene>
<dbReference type="InterPro" id="IPR050825">
    <property type="entry name" value="RBM42_RBP45_47-like"/>
</dbReference>
<reference evidence="12" key="1">
    <citation type="journal article" date="2023" name="Plant J.">
        <title>Genome sequences and population genomics provide insights into the demographic history, inbreeding, and mutation load of two 'living fossil' tree species of Dipteronia.</title>
        <authorList>
            <person name="Feng Y."/>
            <person name="Comes H.P."/>
            <person name="Chen J."/>
            <person name="Zhu S."/>
            <person name="Lu R."/>
            <person name="Zhang X."/>
            <person name="Li P."/>
            <person name="Qiu J."/>
            <person name="Olsen K.M."/>
            <person name="Qiu Y."/>
        </authorList>
    </citation>
    <scope>NUCLEOTIDE SEQUENCE</scope>
    <source>
        <strain evidence="12">NBL</strain>
    </source>
</reference>
<evidence type="ECO:0000256" key="5">
    <source>
        <dbReference type="ARBA" id="ARBA00022884"/>
    </source>
</evidence>
<protein>
    <recommendedName>
        <fullName evidence="11">RRM domain-containing protein</fullName>
    </recommendedName>
</protein>
<dbReference type="SMART" id="SM00360">
    <property type="entry name" value="RRM"/>
    <property type="match status" value="3"/>
</dbReference>
<feature type="domain" description="RRM" evidence="11">
    <location>
        <begin position="116"/>
        <end position="195"/>
    </location>
</feature>
<evidence type="ECO:0000313" key="13">
    <source>
        <dbReference type="Proteomes" id="UP001281410"/>
    </source>
</evidence>
<dbReference type="GO" id="GO:0005634">
    <property type="term" value="C:nucleus"/>
    <property type="evidence" value="ECO:0007669"/>
    <property type="project" value="UniProtKB-SubCell"/>
</dbReference>
<keyword evidence="5 10" id="KW-0694">RNA-binding</keyword>
<evidence type="ECO:0000256" key="4">
    <source>
        <dbReference type="ARBA" id="ARBA00022737"/>
    </source>
</evidence>
<evidence type="ECO:0000256" key="3">
    <source>
        <dbReference type="ARBA" id="ARBA00022664"/>
    </source>
</evidence>
<dbReference type="InterPro" id="IPR000504">
    <property type="entry name" value="RRM_dom"/>
</dbReference>
<dbReference type="EMBL" id="JANJYJ010000006">
    <property type="protein sequence ID" value="KAK3205301.1"/>
    <property type="molecule type" value="Genomic_DNA"/>
</dbReference>
<comment type="subcellular location">
    <subcellularLocation>
        <location evidence="2">Cytoplasmic granule</location>
    </subcellularLocation>
    <subcellularLocation>
        <location evidence="1">Nucleus</location>
    </subcellularLocation>
</comment>
<dbReference type="InterPro" id="IPR035979">
    <property type="entry name" value="RBD_domain_sf"/>
</dbReference>
<evidence type="ECO:0000256" key="8">
    <source>
        <dbReference type="ARBA" id="ARBA00061069"/>
    </source>
</evidence>
<dbReference type="Gene3D" id="3.30.70.330">
    <property type="match status" value="3"/>
</dbReference>
<keyword evidence="6" id="KW-0539">Nucleus</keyword>
<comment type="function">
    <text evidence="7">Heterogeneous nuclear ribonucleoprotein (hnRNP)-protein binding the poly(A) tail of mRNA and probably involved in some steps of pre-mRNA maturation.</text>
</comment>
<dbReference type="Proteomes" id="UP001281410">
    <property type="component" value="Unassembled WGS sequence"/>
</dbReference>
<keyword evidence="13" id="KW-1185">Reference proteome</keyword>
<comment type="subunit">
    <text evidence="9">Interacts with the poly(A) tail of mRNA in nucleus.</text>
</comment>
<accession>A0AAE0E2Z2</accession>
<dbReference type="FunFam" id="3.30.70.330:FF:000103">
    <property type="entry name" value="Polyadenylate-binding protein RBP47B"/>
    <property type="match status" value="1"/>
</dbReference>
<sequence>MATQVGGGGVYHHHQPMSLEEVRTLWIGDLQYWVDENYLTSCFAHTGEVISIKIIRNKITGQPEGYGFVEFVSHAAAERVLQGYNGTPMPGTEQPFRLNWASFGIGEKRPDAGPEHSIFVGDLAPDVTDYLLQETFRAQYPSVRGAKVVTDPNTGRSKGYGFVKFLDENERNRAMTEMNGVLCSTRPMRISAATPKKTTGFQQQYATAKAIYSVPAYTAPVQMLPVDNDINNTTIFVGNLDPNVTEEELRKTFLHFGEIVSVNIPVGRGCGFVQFGMRASAEEAIVRMQGHMIGQQQVRVSWGRKQDVSGSSGAQVDQSQWNAYYGYGQGYDPYAYGAAHDPSLYAYGAYAGYPQYPQQAEGVADMAAMAGAVPAAEQREELYDPLATPDVDKLNASYLSVHGNAILGRTLWLKTSSLTPQA</sequence>
<dbReference type="PANTHER" id="PTHR47640">
    <property type="entry name" value="TRNA SELENOCYSTEINE 1-ASSOCIATED PROTEIN 1-RELATED-RELATED"/>
    <property type="match status" value="1"/>
</dbReference>
<dbReference type="FunFam" id="3.30.70.330:FF:000144">
    <property type="entry name" value="Polyadenylate-binding protein RBP47B"/>
    <property type="match status" value="1"/>
</dbReference>
<proteinExistence type="inferred from homology"/>
<dbReference type="FunFam" id="3.30.70.330:FF:000405">
    <property type="entry name" value="polyadenylate-binding protein RBP45"/>
    <property type="match status" value="1"/>
</dbReference>
<dbReference type="Pfam" id="PF00076">
    <property type="entry name" value="RRM_1"/>
    <property type="match status" value="3"/>
</dbReference>
<comment type="caution">
    <text evidence="12">The sequence shown here is derived from an EMBL/GenBank/DDBJ whole genome shotgun (WGS) entry which is preliminary data.</text>
</comment>
<dbReference type="SUPFAM" id="SSF54928">
    <property type="entry name" value="RNA-binding domain, RBD"/>
    <property type="match status" value="3"/>
</dbReference>
<dbReference type="GO" id="GO:0005829">
    <property type="term" value="C:cytosol"/>
    <property type="evidence" value="ECO:0007669"/>
    <property type="project" value="TreeGrafter"/>
</dbReference>
<evidence type="ECO:0000313" key="12">
    <source>
        <dbReference type="EMBL" id="KAK3205301.1"/>
    </source>
</evidence>